<dbReference type="InterPro" id="IPR004095">
    <property type="entry name" value="TGS"/>
</dbReference>
<dbReference type="FunFam" id="1.10.3210.10:FF:000001">
    <property type="entry name" value="GTP pyrophosphokinase RelA"/>
    <property type="match status" value="1"/>
</dbReference>
<organism evidence="4 5">
    <name type="scientific">Trebonia kvetii</name>
    <dbReference type="NCBI Taxonomy" id="2480626"/>
    <lineage>
        <taxon>Bacteria</taxon>
        <taxon>Bacillati</taxon>
        <taxon>Actinomycetota</taxon>
        <taxon>Actinomycetes</taxon>
        <taxon>Streptosporangiales</taxon>
        <taxon>Treboniaceae</taxon>
        <taxon>Trebonia</taxon>
    </lineage>
</organism>
<dbReference type="SMART" id="SM00471">
    <property type="entry name" value="HDc"/>
    <property type="match status" value="1"/>
</dbReference>
<feature type="domain" description="HD" evidence="3">
    <location>
        <begin position="66"/>
        <end position="163"/>
    </location>
</feature>
<dbReference type="InterPro" id="IPR006674">
    <property type="entry name" value="HD_domain"/>
</dbReference>
<dbReference type="PROSITE" id="PS51831">
    <property type="entry name" value="HD"/>
    <property type="match status" value="1"/>
</dbReference>
<dbReference type="SUPFAM" id="SSF81301">
    <property type="entry name" value="Nucleotidyltransferase"/>
    <property type="match status" value="1"/>
</dbReference>
<dbReference type="Gene3D" id="3.10.20.30">
    <property type="match status" value="1"/>
</dbReference>
<dbReference type="PANTHER" id="PTHR21262">
    <property type="entry name" value="GUANOSINE-3',5'-BIS DIPHOSPHATE 3'-PYROPHOSPHOHYDROLASE"/>
    <property type="match status" value="1"/>
</dbReference>
<name>A0A6P2C124_9ACTN</name>
<protein>
    <submittedName>
        <fullName evidence="4">Bifunctional (P)ppGpp synthetase/guanosine-3',5'-bis(Diphosphate) 3'-pyrophosphohydrolase</fullName>
    </submittedName>
</protein>
<dbReference type="Pfam" id="PF13328">
    <property type="entry name" value="HD_4"/>
    <property type="match status" value="1"/>
</dbReference>
<dbReference type="GO" id="GO:0015969">
    <property type="term" value="P:guanosine tetraphosphate metabolic process"/>
    <property type="evidence" value="ECO:0007669"/>
    <property type="project" value="InterPro"/>
</dbReference>
<dbReference type="Proteomes" id="UP000460272">
    <property type="component" value="Unassembled WGS sequence"/>
</dbReference>
<dbReference type="InterPro" id="IPR003607">
    <property type="entry name" value="HD/PDEase_dom"/>
</dbReference>
<dbReference type="AlphaFoldDB" id="A0A6P2C124"/>
<sequence length="575" mass="61351">MPDARRFGGFASGGAPEADTTAEAAAPLIAAHRRVFPLADAGLLRHAYAVADHWHAGQMRKSGAPYITHPLAVAILLADIGMDTTTLVAALLHDTVEDTGLTIGQVKAEFGAEVAVLVDGVTKLDGSKWGDHAEGETFRKMILAASIDLRVLVIKLADRVHNLRTLGHHPKREKRERIARASMELLVPFAQRLGLYDFQREMEDLAFATLAPEAHERVRTLLREAEDERRAALGELITGMRAELAATGVRAQVQARPRHLYSIHRALPAEASESGGRLRPAETARVVVVVEGTEADCYVALGALHGRWAPVDDSFRDYISMPKYNMYRSLHTAVLIGGEPAGVLIRTRAMDAVATYGVAARIREAGGRDGKVSADLARQADLDWLNRLLAWQPLAAPGDFLDGLRADLSGGGIVVFTPAGVPVKLPEGSTAVDFAYTVSSATAGSAVGVLVNGMRKSMENRLAHGQVVDLITGPYADPPDSWLAAARSGHARTHLKAAIASRMADEASVLGRAAAAKQAAALGGDLREHEDNGTAFSVARRLGFADLDALYEAVGRDQLPVVEFLGHLGIAVSQA</sequence>
<keyword evidence="5" id="KW-1185">Reference proteome</keyword>
<dbReference type="Gene3D" id="1.10.3210.10">
    <property type="entry name" value="Hypothetical protein af1432"/>
    <property type="match status" value="1"/>
</dbReference>
<dbReference type="Gene3D" id="3.30.460.10">
    <property type="entry name" value="Beta Polymerase, domain 2"/>
    <property type="match status" value="1"/>
</dbReference>
<dbReference type="PANTHER" id="PTHR21262:SF31">
    <property type="entry name" value="GTP PYROPHOSPHOKINASE"/>
    <property type="match status" value="1"/>
</dbReference>
<dbReference type="EMBL" id="RPFW01000002">
    <property type="protein sequence ID" value="TVZ04850.1"/>
    <property type="molecule type" value="Genomic_DNA"/>
</dbReference>
<dbReference type="Pfam" id="PF02824">
    <property type="entry name" value="TGS"/>
    <property type="match status" value="1"/>
</dbReference>
<proteinExistence type="inferred from homology"/>
<dbReference type="GO" id="GO:0016787">
    <property type="term" value="F:hydrolase activity"/>
    <property type="evidence" value="ECO:0007669"/>
    <property type="project" value="UniProtKB-KW"/>
</dbReference>
<evidence type="ECO:0000313" key="4">
    <source>
        <dbReference type="EMBL" id="TVZ04850.1"/>
    </source>
</evidence>
<evidence type="ECO:0000259" key="3">
    <source>
        <dbReference type="PROSITE" id="PS51831"/>
    </source>
</evidence>
<evidence type="ECO:0000256" key="2">
    <source>
        <dbReference type="ARBA" id="ARBA00025704"/>
    </source>
</evidence>
<gene>
    <name evidence="4" type="ORF">EAS64_09410</name>
</gene>
<comment type="similarity">
    <text evidence="1">Belongs to the RelA/SpoT family.</text>
</comment>
<keyword evidence="4" id="KW-0378">Hydrolase</keyword>
<dbReference type="InterPro" id="IPR043519">
    <property type="entry name" value="NT_sf"/>
</dbReference>
<dbReference type="InterPro" id="IPR007685">
    <property type="entry name" value="RelA_SpoT"/>
</dbReference>
<reference evidence="4 5" key="1">
    <citation type="submission" date="2018-11" db="EMBL/GenBank/DDBJ databases">
        <title>Trebonia kvetii gen.nov., sp.nov., a novel acidophilic actinobacterium, and proposal of the new actinobacterial family Treboniaceae fam. nov.</title>
        <authorList>
            <person name="Rapoport D."/>
            <person name="Sagova-Mareckova M."/>
            <person name="Sedlacek I."/>
            <person name="Provaznik J."/>
            <person name="Kralova S."/>
            <person name="Pavlinic D."/>
            <person name="Benes V."/>
            <person name="Kopecky J."/>
        </authorList>
    </citation>
    <scope>NUCLEOTIDE SEQUENCE [LARGE SCALE GENOMIC DNA]</scope>
    <source>
        <strain evidence="4 5">15Tr583</strain>
    </source>
</reference>
<dbReference type="CDD" id="cd05399">
    <property type="entry name" value="NT_Rel-Spo_like"/>
    <property type="match status" value="1"/>
</dbReference>
<dbReference type="OrthoDB" id="9805041at2"/>
<dbReference type="SMART" id="SM00954">
    <property type="entry name" value="RelA_SpoT"/>
    <property type="match status" value="1"/>
</dbReference>
<accession>A0A6P2C124</accession>
<dbReference type="SUPFAM" id="SSF109604">
    <property type="entry name" value="HD-domain/PDEase-like"/>
    <property type="match status" value="1"/>
</dbReference>
<comment type="caution">
    <text evidence="4">The sequence shown here is derived from an EMBL/GenBank/DDBJ whole genome shotgun (WGS) entry which is preliminary data.</text>
</comment>
<dbReference type="InterPro" id="IPR012675">
    <property type="entry name" value="Beta-grasp_dom_sf"/>
</dbReference>
<dbReference type="CDD" id="cd00077">
    <property type="entry name" value="HDc"/>
    <property type="match status" value="1"/>
</dbReference>
<evidence type="ECO:0000256" key="1">
    <source>
        <dbReference type="ARBA" id="ARBA00007476"/>
    </source>
</evidence>
<dbReference type="GO" id="GO:0005886">
    <property type="term" value="C:plasma membrane"/>
    <property type="evidence" value="ECO:0007669"/>
    <property type="project" value="TreeGrafter"/>
</dbReference>
<dbReference type="SUPFAM" id="SSF81271">
    <property type="entry name" value="TGS-like"/>
    <property type="match status" value="1"/>
</dbReference>
<dbReference type="Pfam" id="PF04607">
    <property type="entry name" value="RelA_SpoT"/>
    <property type="match status" value="1"/>
</dbReference>
<dbReference type="InterPro" id="IPR012676">
    <property type="entry name" value="TGS-like"/>
</dbReference>
<dbReference type="RefSeq" id="WP_145852557.1">
    <property type="nucleotide sequence ID" value="NZ_RPFW01000002.1"/>
</dbReference>
<comment type="pathway">
    <text evidence="2">Purine metabolism.</text>
</comment>
<evidence type="ECO:0000313" key="5">
    <source>
        <dbReference type="Proteomes" id="UP000460272"/>
    </source>
</evidence>